<feature type="domain" description="Myb-like" evidence="1">
    <location>
        <begin position="65"/>
        <end position="115"/>
    </location>
</feature>
<dbReference type="InterPro" id="IPR001005">
    <property type="entry name" value="SANT/Myb"/>
</dbReference>
<dbReference type="PANTHER" id="PTHR45614:SF253">
    <property type="entry name" value="CHROMOSOME UNDETERMINED SCAFFOLD_38, WHOLE GENOME SHOTGUN SEQUENCE"/>
    <property type="match status" value="1"/>
</dbReference>
<evidence type="ECO:0000259" key="1">
    <source>
        <dbReference type="PROSITE" id="PS50090"/>
    </source>
</evidence>
<dbReference type="Proteomes" id="UP000179807">
    <property type="component" value="Unassembled WGS sequence"/>
</dbReference>
<dbReference type="InterPro" id="IPR017930">
    <property type="entry name" value="Myb_dom"/>
</dbReference>
<dbReference type="GO" id="GO:0000981">
    <property type="term" value="F:DNA-binding transcription factor activity, RNA polymerase II-specific"/>
    <property type="evidence" value="ECO:0007669"/>
    <property type="project" value="TreeGrafter"/>
</dbReference>
<dbReference type="Gene3D" id="1.10.10.60">
    <property type="entry name" value="Homeodomain-like"/>
    <property type="match status" value="2"/>
</dbReference>
<feature type="domain" description="HTH myb-type" evidence="2">
    <location>
        <begin position="71"/>
        <end position="119"/>
    </location>
</feature>
<dbReference type="PROSITE" id="PS50090">
    <property type="entry name" value="MYB_LIKE"/>
    <property type="match status" value="2"/>
</dbReference>
<keyword evidence="4" id="KW-1185">Reference proteome</keyword>
<dbReference type="CDD" id="cd00167">
    <property type="entry name" value="SANT"/>
    <property type="match status" value="2"/>
</dbReference>
<dbReference type="InterPro" id="IPR009057">
    <property type="entry name" value="Homeodomain-like_sf"/>
</dbReference>
<accession>A0A1J4KHE9</accession>
<gene>
    <name evidence="3" type="ORF">TRFO_20274</name>
</gene>
<dbReference type="OrthoDB" id="2143914at2759"/>
<dbReference type="SMART" id="SM00717">
    <property type="entry name" value="SANT"/>
    <property type="match status" value="2"/>
</dbReference>
<protein>
    <recommendedName>
        <fullName evidence="5">Myb-like DNA-binding domain containing protein</fullName>
    </recommendedName>
</protein>
<dbReference type="Pfam" id="PF13921">
    <property type="entry name" value="Myb_DNA-bind_6"/>
    <property type="match status" value="1"/>
</dbReference>
<dbReference type="VEuPathDB" id="TrichDB:TRFO_20274"/>
<sequence length="260" mass="29988">MEIPSISSPEEDNKKSVRQMFSPEEDKLLLALVKEYGDKNWRMIAKKMENRTTRQCRERYRNYLSPNLTNGPWTAEEDLLLEQKNFELGPKWATIAQSFKNRSDVNIKNRWASNRHKAIRIAPKNLIENLIFPKRQLLAALQAILPVRGPTSQQIQQLEYLKQIRQLHAMNSLKCLNASNLCSNINIVNSDLNTFESVKKDENNAAIDVANLPNNEIQITFAPQSEIDINMDTNCFPCIDDFEMQTLFPNFESCGSDLRI</sequence>
<name>A0A1J4KHE9_9EUKA</name>
<dbReference type="EMBL" id="MLAK01000611">
    <property type="protein sequence ID" value="OHT10458.1"/>
    <property type="molecule type" value="Genomic_DNA"/>
</dbReference>
<proteinExistence type="predicted"/>
<feature type="domain" description="HTH myb-type" evidence="2">
    <location>
        <begin position="13"/>
        <end position="68"/>
    </location>
</feature>
<dbReference type="AlphaFoldDB" id="A0A1J4KHE9"/>
<evidence type="ECO:0008006" key="5">
    <source>
        <dbReference type="Google" id="ProtNLM"/>
    </source>
</evidence>
<comment type="caution">
    <text evidence="3">The sequence shown here is derived from an EMBL/GenBank/DDBJ whole genome shotgun (WGS) entry which is preliminary data.</text>
</comment>
<dbReference type="GO" id="GO:0000978">
    <property type="term" value="F:RNA polymerase II cis-regulatory region sequence-specific DNA binding"/>
    <property type="evidence" value="ECO:0007669"/>
    <property type="project" value="TreeGrafter"/>
</dbReference>
<dbReference type="PROSITE" id="PS51294">
    <property type="entry name" value="HTH_MYB"/>
    <property type="match status" value="2"/>
</dbReference>
<evidence type="ECO:0000259" key="2">
    <source>
        <dbReference type="PROSITE" id="PS51294"/>
    </source>
</evidence>
<dbReference type="RefSeq" id="XP_068363594.1">
    <property type="nucleotide sequence ID" value="XM_068501302.1"/>
</dbReference>
<organism evidence="3 4">
    <name type="scientific">Tritrichomonas foetus</name>
    <dbReference type="NCBI Taxonomy" id="1144522"/>
    <lineage>
        <taxon>Eukaryota</taxon>
        <taxon>Metamonada</taxon>
        <taxon>Parabasalia</taxon>
        <taxon>Tritrichomonadida</taxon>
        <taxon>Tritrichomonadidae</taxon>
        <taxon>Tritrichomonas</taxon>
    </lineage>
</organism>
<evidence type="ECO:0000313" key="4">
    <source>
        <dbReference type="Proteomes" id="UP000179807"/>
    </source>
</evidence>
<feature type="domain" description="Myb-like" evidence="1">
    <location>
        <begin position="13"/>
        <end position="64"/>
    </location>
</feature>
<dbReference type="GO" id="GO:0005634">
    <property type="term" value="C:nucleus"/>
    <property type="evidence" value="ECO:0007669"/>
    <property type="project" value="TreeGrafter"/>
</dbReference>
<reference evidence="3" key="1">
    <citation type="submission" date="2016-10" db="EMBL/GenBank/DDBJ databases">
        <authorList>
            <person name="Benchimol M."/>
            <person name="Almeida L.G."/>
            <person name="Vasconcelos A.T."/>
            <person name="Perreira-Neves A."/>
            <person name="Rosa I.A."/>
            <person name="Tasca T."/>
            <person name="Bogo M.R."/>
            <person name="de Souza W."/>
        </authorList>
    </citation>
    <scope>NUCLEOTIDE SEQUENCE [LARGE SCALE GENOMIC DNA]</scope>
    <source>
        <strain evidence="3">K</strain>
    </source>
</reference>
<evidence type="ECO:0000313" key="3">
    <source>
        <dbReference type="EMBL" id="OHT10458.1"/>
    </source>
</evidence>
<dbReference type="InterPro" id="IPR050560">
    <property type="entry name" value="MYB_TF"/>
</dbReference>
<dbReference type="PANTHER" id="PTHR45614">
    <property type="entry name" value="MYB PROTEIN-RELATED"/>
    <property type="match status" value="1"/>
</dbReference>
<dbReference type="GeneID" id="94836006"/>
<dbReference type="SUPFAM" id="SSF46689">
    <property type="entry name" value="Homeodomain-like"/>
    <property type="match status" value="1"/>
</dbReference>